<protein>
    <submittedName>
        <fullName evidence="3">Rhodanese-like domain-containing protein</fullName>
    </submittedName>
</protein>
<dbReference type="Gene3D" id="3.40.250.10">
    <property type="entry name" value="Rhodanese-like domain"/>
    <property type="match status" value="1"/>
</dbReference>
<reference evidence="3" key="1">
    <citation type="submission" date="2022-10" db="EMBL/GenBank/DDBJ databases">
        <title>Cytochrome P450 Catalyzes Benzene Ring Formation in the Biosynthesis of Trialkyl-Substituted Aromatic Polyketides.</title>
        <authorList>
            <person name="Zhao E."/>
            <person name="Ge H."/>
        </authorList>
    </citation>
    <scope>NUCLEOTIDE SEQUENCE</scope>
    <source>
        <strain evidence="3">NA0869</strain>
    </source>
</reference>
<sequence>MQTHGLFPFRGRPLHGSANPRDELKKKIDENLVTVVEALPAEYYLDKHLPGALNLPHDQVDALAPQLLPNKDAEIATYCANGPCPNSGIAADRLVELGYTNVYEYYEGKEDWVGAGLPTESGA</sequence>
<keyword evidence="4" id="KW-1185">Reference proteome</keyword>
<gene>
    <name evidence="3" type="ORF">OGH68_15115</name>
</gene>
<organism evidence="3 4">
    <name type="scientific">Streptomyces peucetius</name>
    <dbReference type="NCBI Taxonomy" id="1950"/>
    <lineage>
        <taxon>Bacteria</taxon>
        <taxon>Bacillati</taxon>
        <taxon>Actinomycetota</taxon>
        <taxon>Actinomycetes</taxon>
        <taxon>Kitasatosporales</taxon>
        <taxon>Streptomycetaceae</taxon>
        <taxon>Streptomyces</taxon>
    </lineage>
</organism>
<name>A0ABY6IAB6_STRPE</name>
<feature type="region of interest" description="Disordered" evidence="1">
    <location>
        <begin position="1"/>
        <end position="23"/>
    </location>
</feature>
<dbReference type="Pfam" id="PF00581">
    <property type="entry name" value="Rhodanese"/>
    <property type="match status" value="1"/>
</dbReference>
<dbReference type="Proteomes" id="UP001163878">
    <property type="component" value="Chromosome"/>
</dbReference>
<dbReference type="InterPro" id="IPR001763">
    <property type="entry name" value="Rhodanese-like_dom"/>
</dbReference>
<dbReference type="InterPro" id="IPR001307">
    <property type="entry name" value="Thiosulphate_STrfase_CS"/>
</dbReference>
<evidence type="ECO:0000256" key="1">
    <source>
        <dbReference type="SAM" id="MobiDB-lite"/>
    </source>
</evidence>
<dbReference type="RefSeq" id="WP_264244400.1">
    <property type="nucleotide sequence ID" value="NZ_CP107567.1"/>
</dbReference>
<dbReference type="PROSITE" id="PS50206">
    <property type="entry name" value="RHODANESE_3"/>
    <property type="match status" value="1"/>
</dbReference>
<accession>A0ABY6IAB6</accession>
<dbReference type="SMART" id="SM00450">
    <property type="entry name" value="RHOD"/>
    <property type="match status" value="1"/>
</dbReference>
<evidence type="ECO:0000313" key="4">
    <source>
        <dbReference type="Proteomes" id="UP001163878"/>
    </source>
</evidence>
<evidence type="ECO:0000313" key="3">
    <source>
        <dbReference type="EMBL" id="UYQ62680.1"/>
    </source>
</evidence>
<evidence type="ECO:0000259" key="2">
    <source>
        <dbReference type="PROSITE" id="PS50206"/>
    </source>
</evidence>
<dbReference type="SUPFAM" id="SSF52821">
    <property type="entry name" value="Rhodanese/Cell cycle control phosphatase"/>
    <property type="match status" value="1"/>
</dbReference>
<dbReference type="EMBL" id="CP107567">
    <property type="protein sequence ID" value="UYQ62680.1"/>
    <property type="molecule type" value="Genomic_DNA"/>
</dbReference>
<feature type="domain" description="Rhodanese" evidence="2">
    <location>
        <begin position="44"/>
        <end position="121"/>
    </location>
</feature>
<dbReference type="CDD" id="cd00158">
    <property type="entry name" value="RHOD"/>
    <property type="match status" value="1"/>
</dbReference>
<proteinExistence type="predicted"/>
<dbReference type="InterPro" id="IPR036873">
    <property type="entry name" value="Rhodanese-like_dom_sf"/>
</dbReference>
<dbReference type="PROSITE" id="PS00380">
    <property type="entry name" value="RHODANESE_1"/>
    <property type="match status" value="1"/>
</dbReference>